<sequence>MVQMQIASLRDLRDGNDVDYPAVISTSCQRSSCAVIGRPAGRRGEEYKMHLFVNKATNSTYCLEYHLKPSRIQDENFHA</sequence>
<feature type="non-terminal residue" evidence="1">
    <location>
        <position position="79"/>
    </location>
</feature>
<gene>
    <name evidence="1" type="ORF">MNBD_DELTA04-847</name>
</gene>
<accession>A0A3B0VK69</accession>
<name>A0A3B0VK69_9ZZZZ</name>
<proteinExistence type="predicted"/>
<organism evidence="1">
    <name type="scientific">hydrothermal vent metagenome</name>
    <dbReference type="NCBI Taxonomy" id="652676"/>
    <lineage>
        <taxon>unclassified sequences</taxon>
        <taxon>metagenomes</taxon>
        <taxon>ecological metagenomes</taxon>
    </lineage>
</organism>
<protein>
    <submittedName>
        <fullName evidence="1">Uncharacterized protein</fullName>
    </submittedName>
</protein>
<dbReference type="AlphaFoldDB" id="A0A3B0VK69"/>
<reference evidence="1" key="1">
    <citation type="submission" date="2018-06" db="EMBL/GenBank/DDBJ databases">
        <authorList>
            <person name="Zhirakovskaya E."/>
        </authorList>
    </citation>
    <scope>NUCLEOTIDE SEQUENCE</scope>
</reference>
<evidence type="ECO:0000313" key="1">
    <source>
        <dbReference type="EMBL" id="VAW40930.1"/>
    </source>
</evidence>
<dbReference type="EMBL" id="UOEY01000113">
    <property type="protein sequence ID" value="VAW40930.1"/>
    <property type="molecule type" value="Genomic_DNA"/>
</dbReference>